<dbReference type="InterPro" id="IPR036188">
    <property type="entry name" value="FAD/NAD-bd_sf"/>
</dbReference>
<keyword evidence="6" id="KW-1185">Reference proteome</keyword>
<evidence type="ECO:0000256" key="1">
    <source>
        <dbReference type="ARBA" id="ARBA00001974"/>
    </source>
</evidence>
<evidence type="ECO:0000256" key="3">
    <source>
        <dbReference type="ARBA" id="ARBA00022827"/>
    </source>
</evidence>
<dbReference type="RefSeq" id="WP_086273979.1">
    <property type="nucleotide sequence ID" value="NZ_NGKU01000001.1"/>
</dbReference>
<dbReference type="Proteomes" id="UP000195043">
    <property type="component" value="Unassembled WGS sequence"/>
</dbReference>
<dbReference type="STRING" id="1834191.A5886_001052"/>
<dbReference type="PRINTS" id="PR00368">
    <property type="entry name" value="FADPNR"/>
</dbReference>
<dbReference type="PANTHER" id="PTHR43429">
    <property type="entry name" value="PYRIDINE NUCLEOTIDE-DISULFIDE OXIDOREDUCTASE DOMAIN-CONTAINING"/>
    <property type="match status" value="1"/>
</dbReference>
<dbReference type="PRINTS" id="PR00411">
    <property type="entry name" value="PNDRDTASEI"/>
</dbReference>
<dbReference type="AlphaFoldDB" id="A0A242A4L5"/>
<reference evidence="5 6" key="1">
    <citation type="submission" date="2017-05" db="EMBL/GenBank/DDBJ databases">
        <title>The Genome Sequence of Enterococcus sp. 8G7_MSG3316.</title>
        <authorList>
            <consortium name="The Broad Institute Genomics Platform"/>
            <consortium name="The Broad Institute Genomic Center for Infectious Diseases"/>
            <person name="Earl A."/>
            <person name="Manson A."/>
            <person name="Schwartman J."/>
            <person name="Gilmore M."/>
            <person name="Abouelleil A."/>
            <person name="Cao P."/>
            <person name="Chapman S."/>
            <person name="Cusick C."/>
            <person name="Shea T."/>
            <person name="Young S."/>
            <person name="Neafsey D."/>
            <person name="Nusbaum C."/>
            <person name="Birren B."/>
        </authorList>
    </citation>
    <scope>NUCLEOTIDE SEQUENCE [LARGE SCALE GENOMIC DNA]</scope>
    <source>
        <strain evidence="5 6">8G7_MSG3316</strain>
    </source>
</reference>
<evidence type="ECO:0000256" key="2">
    <source>
        <dbReference type="ARBA" id="ARBA00022630"/>
    </source>
</evidence>
<organism evidence="5 6">
    <name type="scientific">Candidatus Enterococcus testudinis</name>
    <dbReference type="NCBI Taxonomy" id="1834191"/>
    <lineage>
        <taxon>Bacteria</taxon>
        <taxon>Bacillati</taxon>
        <taxon>Bacillota</taxon>
        <taxon>Bacilli</taxon>
        <taxon>Lactobacillales</taxon>
        <taxon>Enterococcaceae</taxon>
        <taxon>Enterococcus</taxon>
    </lineage>
</organism>
<evidence type="ECO:0000313" key="5">
    <source>
        <dbReference type="EMBL" id="OTN75976.1"/>
    </source>
</evidence>
<name>A0A242A4L5_9ENTE</name>
<dbReference type="PANTHER" id="PTHR43429:SF3">
    <property type="entry name" value="NITRITE REDUCTASE [NAD(P)H]"/>
    <property type="match status" value="1"/>
</dbReference>
<keyword evidence="2" id="KW-0285">Flavoprotein</keyword>
<gene>
    <name evidence="5" type="ORF">A5886_001052</name>
</gene>
<dbReference type="InterPro" id="IPR016156">
    <property type="entry name" value="FAD/NAD-linked_Rdtase_dimer_sf"/>
</dbReference>
<dbReference type="OrthoDB" id="9802028at2"/>
<comment type="caution">
    <text evidence="5">The sequence shown here is derived from an EMBL/GenBank/DDBJ whole genome shotgun (WGS) entry which is preliminary data.</text>
</comment>
<dbReference type="EMBL" id="NGKU01000001">
    <property type="protein sequence ID" value="OTN75976.1"/>
    <property type="molecule type" value="Genomic_DNA"/>
</dbReference>
<comment type="cofactor">
    <cofactor evidence="1">
        <name>FAD</name>
        <dbReference type="ChEBI" id="CHEBI:57692"/>
    </cofactor>
</comment>
<sequence>MKYVVVGASAAGINGVRTLRQLDPKAEICLISQDTHIYSRCILHHYIEGSRTIEELSFVEADFIERYQIDWIKGGTLASLDTDKKVLQLMDGQTVAYDKLLLATGASTNYPPVTNIDVARHVVGLRTLADAKQIREKSQKAQSIVVMGAGLVGIDALEGILHLGKSPTLVEFGSRLLPIQLDARAAMAYQEAFKQVGVEQYYDTAVKEVIMDENQQVKQLRLSTGEILPCDLLVVATGVRPNIGFLSDGQLITDQFGLVFDSFGQTSIDSIYAAGDISGRNPIWPAAVKEGIIAASNMVGIKRELTDFFASKSTMTFMNIHTLSLGNPYPADDSYMVEIDDNQDVYRKIIHKDGVIYGALVQGNLSYTGILTQMVKTGIPTDRHGKSLFSLTYADFFDLTDNLEFTFCQNKGDEYE</sequence>
<dbReference type="Pfam" id="PF07992">
    <property type="entry name" value="Pyr_redox_2"/>
    <property type="match status" value="1"/>
</dbReference>
<dbReference type="Gene3D" id="3.30.390.30">
    <property type="match status" value="1"/>
</dbReference>
<protein>
    <recommendedName>
        <fullName evidence="4">FAD/NAD(P)-binding domain-containing protein</fullName>
    </recommendedName>
</protein>
<dbReference type="Gene3D" id="3.50.50.60">
    <property type="entry name" value="FAD/NAD(P)-binding domain"/>
    <property type="match status" value="2"/>
</dbReference>
<feature type="domain" description="FAD/NAD(P)-binding" evidence="4">
    <location>
        <begin position="1"/>
        <end position="291"/>
    </location>
</feature>
<dbReference type="SUPFAM" id="SSF51905">
    <property type="entry name" value="FAD/NAD(P)-binding domain"/>
    <property type="match status" value="1"/>
</dbReference>
<evidence type="ECO:0000259" key="4">
    <source>
        <dbReference type="Pfam" id="PF07992"/>
    </source>
</evidence>
<dbReference type="InterPro" id="IPR050260">
    <property type="entry name" value="FAD-bd_OxRdtase"/>
</dbReference>
<accession>A0A242A4L5</accession>
<proteinExistence type="predicted"/>
<dbReference type="GO" id="GO:0016491">
    <property type="term" value="F:oxidoreductase activity"/>
    <property type="evidence" value="ECO:0007669"/>
    <property type="project" value="InterPro"/>
</dbReference>
<evidence type="ECO:0000313" key="6">
    <source>
        <dbReference type="Proteomes" id="UP000195043"/>
    </source>
</evidence>
<dbReference type="InterPro" id="IPR023753">
    <property type="entry name" value="FAD/NAD-binding_dom"/>
</dbReference>
<keyword evidence="3" id="KW-0274">FAD</keyword>